<dbReference type="GO" id="GO:0003676">
    <property type="term" value="F:nucleic acid binding"/>
    <property type="evidence" value="ECO:0007669"/>
    <property type="project" value="InterPro"/>
</dbReference>
<gene>
    <name evidence="10" type="ORF">ANANG_G00113760</name>
</gene>
<keyword evidence="5" id="KW-1015">Disulfide bond</keyword>
<dbReference type="GO" id="GO:0004528">
    <property type="term" value="F:phosphodiesterase I activity"/>
    <property type="evidence" value="ECO:0007669"/>
    <property type="project" value="TreeGrafter"/>
</dbReference>
<keyword evidence="3" id="KW-0479">Metal-binding</keyword>
<reference evidence="10" key="1">
    <citation type="submission" date="2021-01" db="EMBL/GenBank/DDBJ databases">
        <title>A chromosome-scale assembly of European eel, Anguilla anguilla.</title>
        <authorList>
            <person name="Henkel C."/>
            <person name="Jong-Raadsen S.A."/>
            <person name="Dufour S."/>
            <person name="Weltzien F.-A."/>
            <person name="Palstra A.P."/>
            <person name="Pelster B."/>
            <person name="Spaink H.P."/>
            <person name="Van Den Thillart G.E."/>
            <person name="Jansen H."/>
            <person name="Zahm M."/>
            <person name="Klopp C."/>
            <person name="Cedric C."/>
            <person name="Louis A."/>
            <person name="Berthelot C."/>
            <person name="Parey E."/>
            <person name="Roest Crollius H."/>
            <person name="Montfort J."/>
            <person name="Robinson-Rechavi M."/>
            <person name="Bucao C."/>
            <person name="Bouchez O."/>
            <person name="Gislard M."/>
            <person name="Lluch J."/>
            <person name="Milhes M."/>
            <person name="Lampietro C."/>
            <person name="Lopez Roques C."/>
            <person name="Donnadieu C."/>
            <person name="Braasch I."/>
            <person name="Desvignes T."/>
            <person name="Postlethwait J."/>
            <person name="Bobe J."/>
            <person name="Guiguen Y."/>
            <person name="Dirks R."/>
        </authorList>
    </citation>
    <scope>NUCLEOTIDE SEQUENCE</scope>
    <source>
        <strain evidence="10">Tag_6206</strain>
        <tissue evidence="10">Liver</tissue>
    </source>
</reference>
<dbReference type="GO" id="GO:0030500">
    <property type="term" value="P:regulation of bone mineralization"/>
    <property type="evidence" value="ECO:0007669"/>
    <property type="project" value="TreeGrafter"/>
</dbReference>
<dbReference type="EMBL" id="JAFIRN010000006">
    <property type="protein sequence ID" value="KAG5846327.1"/>
    <property type="molecule type" value="Genomic_DNA"/>
</dbReference>
<dbReference type="InterPro" id="IPR017850">
    <property type="entry name" value="Alkaline_phosphatase_core_sf"/>
</dbReference>
<evidence type="ECO:0000256" key="2">
    <source>
        <dbReference type="ARBA" id="ARBA00022525"/>
    </source>
</evidence>
<keyword evidence="8" id="KW-1133">Transmembrane helix</keyword>
<dbReference type="Gene3D" id="3.40.570.10">
    <property type="entry name" value="Extracellular Endonuclease, subunit A"/>
    <property type="match status" value="1"/>
</dbReference>
<dbReference type="SUPFAM" id="SSF54060">
    <property type="entry name" value="His-Me finger endonucleases"/>
    <property type="match status" value="1"/>
</dbReference>
<evidence type="ECO:0000256" key="6">
    <source>
        <dbReference type="ARBA" id="ARBA00023180"/>
    </source>
</evidence>
<dbReference type="GO" id="GO:0030505">
    <property type="term" value="P:inorganic diphosphate transport"/>
    <property type="evidence" value="ECO:0007669"/>
    <property type="project" value="TreeGrafter"/>
</dbReference>
<dbReference type="CDD" id="cd00091">
    <property type="entry name" value="NUC"/>
    <property type="match status" value="1"/>
</dbReference>
<dbReference type="GO" id="GO:0005576">
    <property type="term" value="C:extracellular region"/>
    <property type="evidence" value="ECO:0007669"/>
    <property type="project" value="UniProtKB-SubCell"/>
</dbReference>
<name>A0A9D3S0Y1_ANGAN</name>
<dbReference type="GO" id="GO:0045599">
    <property type="term" value="P:negative regulation of fat cell differentiation"/>
    <property type="evidence" value="ECO:0007669"/>
    <property type="project" value="TreeGrafter"/>
</dbReference>
<dbReference type="GO" id="GO:0004551">
    <property type="term" value="F:dinucleotide phosphatase activity"/>
    <property type="evidence" value="ECO:0007669"/>
    <property type="project" value="TreeGrafter"/>
</dbReference>
<organism evidence="10 11">
    <name type="scientific">Anguilla anguilla</name>
    <name type="common">European freshwater eel</name>
    <name type="synonym">Muraena anguilla</name>
    <dbReference type="NCBI Taxonomy" id="7936"/>
    <lineage>
        <taxon>Eukaryota</taxon>
        <taxon>Metazoa</taxon>
        <taxon>Chordata</taxon>
        <taxon>Craniata</taxon>
        <taxon>Vertebrata</taxon>
        <taxon>Euteleostomi</taxon>
        <taxon>Actinopterygii</taxon>
        <taxon>Neopterygii</taxon>
        <taxon>Teleostei</taxon>
        <taxon>Anguilliformes</taxon>
        <taxon>Anguillidae</taxon>
        <taxon>Anguilla</taxon>
    </lineage>
</organism>
<evidence type="ECO:0000256" key="1">
    <source>
        <dbReference type="ARBA" id="ARBA00004613"/>
    </source>
</evidence>
<dbReference type="PANTHER" id="PTHR10151:SF77">
    <property type="entry name" value="ECTONUCLEOTIDE PYROPHOSPHATASE_PHOSPHODIESTERASE FAMILY MEMBER 1"/>
    <property type="match status" value="1"/>
</dbReference>
<feature type="domain" description="SMB" evidence="9">
    <location>
        <begin position="77"/>
        <end position="120"/>
    </location>
</feature>
<dbReference type="FunFam" id="4.10.410.20:FF:000001">
    <property type="entry name" value="Ectonucleotide pyrophosphatase/phosphodiesterase family member 2"/>
    <property type="match status" value="1"/>
</dbReference>
<dbReference type="PANTHER" id="PTHR10151">
    <property type="entry name" value="ECTONUCLEOTIDE PYROPHOSPHATASE/PHOSPHODIESTERASE"/>
    <property type="match status" value="1"/>
</dbReference>
<dbReference type="CDD" id="cd16018">
    <property type="entry name" value="Enpp"/>
    <property type="match status" value="1"/>
</dbReference>
<comment type="caution">
    <text evidence="10">The sequence shown here is derived from an EMBL/GenBank/DDBJ whole genome shotgun (WGS) entry which is preliminary data.</text>
</comment>
<dbReference type="SUPFAM" id="SSF53649">
    <property type="entry name" value="Alkaline phosphatase-like"/>
    <property type="match status" value="1"/>
</dbReference>
<dbReference type="Gene3D" id="3.40.720.10">
    <property type="entry name" value="Alkaline Phosphatase, subunit A"/>
    <property type="match status" value="1"/>
</dbReference>
<dbReference type="Pfam" id="PF01223">
    <property type="entry name" value="Endonuclease_NS"/>
    <property type="match status" value="1"/>
</dbReference>
<evidence type="ECO:0000313" key="10">
    <source>
        <dbReference type="EMBL" id="KAG5846327.1"/>
    </source>
</evidence>
<dbReference type="InterPro" id="IPR020821">
    <property type="entry name" value="ENPP1-3/EXOG-like_nuc-like"/>
</dbReference>
<evidence type="ECO:0000313" key="11">
    <source>
        <dbReference type="Proteomes" id="UP001044222"/>
    </source>
</evidence>
<feature type="region of interest" description="Disordered" evidence="7">
    <location>
        <begin position="1"/>
        <end position="38"/>
    </location>
</feature>
<evidence type="ECO:0000256" key="4">
    <source>
        <dbReference type="ARBA" id="ARBA00022801"/>
    </source>
</evidence>
<feature type="compositionally biased region" description="Polar residues" evidence="7">
    <location>
        <begin position="25"/>
        <end position="36"/>
    </location>
</feature>
<evidence type="ECO:0000256" key="5">
    <source>
        <dbReference type="ARBA" id="ARBA00023157"/>
    </source>
</evidence>
<accession>A0A9D3S0Y1</accession>
<dbReference type="GO" id="GO:0009986">
    <property type="term" value="C:cell surface"/>
    <property type="evidence" value="ECO:0007669"/>
    <property type="project" value="TreeGrafter"/>
</dbReference>
<dbReference type="InterPro" id="IPR001604">
    <property type="entry name" value="Endo_G_ENPP1-like_dom"/>
</dbReference>
<dbReference type="InterPro" id="IPR036024">
    <property type="entry name" value="Somatomedin_B-like_dom_sf"/>
</dbReference>
<keyword evidence="8" id="KW-0472">Membrane</keyword>
<keyword evidence="2" id="KW-0964">Secreted</keyword>
<keyword evidence="11" id="KW-1185">Reference proteome</keyword>
<dbReference type="Proteomes" id="UP001044222">
    <property type="component" value="Unassembled WGS sequence"/>
</dbReference>
<dbReference type="InterPro" id="IPR001212">
    <property type="entry name" value="Somatomedin_B_dom"/>
</dbReference>
<dbReference type="SMART" id="SM00477">
    <property type="entry name" value="NUC"/>
    <property type="match status" value="1"/>
</dbReference>
<dbReference type="InterPro" id="IPR002591">
    <property type="entry name" value="Phosphodiest/P_Trfase"/>
</dbReference>
<dbReference type="SUPFAM" id="SSF90188">
    <property type="entry name" value="Somatomedin B domain"/>
    <property type="match status" value="2"/>
</dbReference>
<sequence length="891" mass="99054">MERADKPREVSKGDENSKAQAATLLGSSGTDSQSPCADSAKRRKSNMKIIIGVLLLCLLIIILVVVVVLKRRCALEVATSCRTRCASDRGDGAAACRCDPACQAEGTCCLDYQEVCVAPMRLWACTKFRCGERRLAGSLCSCADDCAGAGDCCSSYSQVCRGEQPWVEGTCEDLESPQCPAGFPRPPVILVSLDGFRAGYLKAYGGLLPVISKLKNCGTSTPHMRPAYPTKTFPNHYTIVTGLYPESHGIVDNKMYDVTRNASFSLRTAEKYNEKWYQGEPVWITAMRHNLRTGTFFWPGSDVPISGTYPNFHHVYDRNVPFEKRITTILQWLDLPEGTRPGFYTLYLEEPDAAGHRYGPMSSQVIEALQRVDRILGMLMDGLKQRHLHRCVNLVVLSDHGMEEASCAKAAYVSAYQDNIADFTVVQGPAARIRPKKIPEEFFTFDYEGLVRNLSCRAPDQPMRPYLKEHLPKRFHFANNVRIERAHLYMKAQWQAALKPGEMKYCSGGFHGSDNLFRNMQAIFMGYGPGIKSKTEVPPFESIEVYNLLCDLLGVPPAPNNGTHGSLNPVLRRPVYRPVYPAEQSSASSCTARSSTATDSLGCSCSSLSPAQEEKLNQKLINGSSNSALKSLHLPFGIPRVLQKTAQFCILQQADYISGYSRDLLMPLWLAYTLDTALGDVQPLQPDSGDCVRVDVRLPATASQTCLRYQTDSALSMGLLHPPNLGPKDTEFDSLLTSNMVPMFPPFKDVWAHIHDVVLQKYLRERNGVNVMSGPIFDQDFDGNYDTPRTPRPNEAAVPTHYFLVLTSCRNSSTPPQQCQGPLEALSFILPHRPDNTEACAGGADVQWVEEWMQFHVARVRDIELLTGLSFYHDQLSITDTLQLKTFLHSF</sequence>
<proteinExistence type="predicted"/>
<feature type="transmembrane region" description="Helical" evidence="8">
    <location>
        <begin position="49"/>
        <end position="69"/>
    </location>
</feature>
<evidence type="ECO:0000259" key="9">
    <source>
        <dbReference type="PROSITE" id="PS50958"/>
    </source>
</evidence>
<feature type="compositionally biased region" description="Basic and acidic residues" evidence="7">
    <location>
        <begin position="1"/>
        <end position="17"/>
    </location>
</feature>
<dbReference type="Pfam" id="PF01663">
    <property type="entry name" value="Phosphodiest"/>
    <property type="match status" value="1"/>
</dbReference>
<dbReference type="AlphaFoldDB" id="A0A9D3S0Y1"/>
<keyword evidence="8" id="KW-0812">Transmembrane</keyword>
<evidence type="ECO:0000256" key="8">
    <source>
        <dbReference type="SAM" id="Phobius"/>
    </source>
</evidence>
<feature type="domain" description="SMB" evidence="9">
    <location>
        <begin position="121"/>
        <end position="165"/>
    </location>
</feature>
<evidence type="ECO:0000256" key="3">
    <source>
        <dbReference type="ARBA" id="ARBA00022723"/>
    </source>
</evidence>
<protein>
    <recommendedName>
        <fullName evidence="9">SMB domain-containing protein</fullName>
    </recommendedName>
</protein>
<dbReference type="GO" id="GO:0046034">
    <property type="term" value="P:ATP metabolic process"/>
    <property type="evidence" value="ECO:0007669"/>
    <property type="project" value="TreeGrafter"/>
</dbReference>
<dbReference type="Pfam" id="PF01033">
    <property type="entry name" value="Somatomedin_B"/>
    <property type="match status" value="2"/>
</dbReference>
<keyword evidence="6" id="KW-0325">Glycoprotein</keyword>
<dbReference type="SMART" id="SM00201">
    <property type="entry name" value="SO"/>
    <property type="match status" value="2"/>
</dbReference>
<dbReference type="PROSITE" id="PS50958">
    <property type="entry name" value="SMB_2"/>
    <property type="match status" value="2"/>
</dbReference>
<dbReference type="Gene3D" id="4.10.410.20">
    <property type="match status" value="2"/>
</dbReference>
<dbReference type="GO" id="GO:0046872">
    <property type="term" value="F:metal ion binding"/>
    <property type="evidence" value="ECO:0007669"/>
    <property type="project" value="UniProtKB-KW"/>
</dbReference>
<comment type="subcellular location">
    <subcellularLocation>
        <location evidence="1">Secreted</location>
    </subcellularLocation>
</comment>
<evidence type="ECO:0000256" key="7">
    <source>
        <dbReference type="SAM" id="MobiDB-lite"/>
    </source>
</evidence>
<keyword evidence="4" id="KW-0378">Hydrolase</keyword>
<dbReference type="GO" id="GO:0009143">
    <property type="term" value="P:nucleoside triphosphate catabolic process"/>
    <property type="evidence" value="ECO:0007669"/>
    <property type="project" value="TreeGrafter"/>
</dbReference>
<dbReference type="SMART" id="SM00892">
    <property type="entry name" value="Endonuclease_NS"/>
    <property type="match status" value="1"/>
</dbReference>
<dbReference type="InterPro" id="IPR044929">
    <property type="entry name" value="DNA/RNA_non-sp_Endonuclease_sf"/>
</dbReference>
<dbReference type="PROSITE" id="PS00524">
    <property type="entry name" value="SMB_1"/>
    <property type="match status" value="1"/>
</dbReference>
<dbReference type="InterPro" id="IPR044925">
    <property type="entry name" value="His-Me_finger_sf"/>
</dbReference>